<dbReference type="AlphaFoldDB" id="E9H5T7"/>
<accession>E9H5T7</accession>
<dbReference type="EMBL" id="GL732594">
    <property type="protein sequence ID" value="EFX73027.1"/>
    <property type="molecule type" value="Genomic_DNA"/>
</dbReference>
<reference evidence="1 2" key="1">
    <citation type="journal article" date="2011" name="Science">
        <title>The ecoresponsive genome of Daphnia pulex.</title>
        <authorList>
            <person name="Colbourne J.K."/>
            <person name="Pfrender M.E."/>
            <person name="Gilbert D."/>
            <person name="Thomas W.K."/>
            <person name="Tucker A."/>
            <person name="Oakley T.H."/>
            <person name="Tokishita S."/>
            <person name="Aerts A."/>
            <person name="Arnold G.J."/>
            <person name="Basu M.K."/>
            <person name="Bauer D.J."/>
            <person name="Caceres C.E."/>
            <person name="Carmel L."/>
            <person name="Casola C."/>
            <person name="Choi J.H."/>
            <person name="Detter J.C."/>
            <person name="Dong Q."/>
            <person name="Dusheyko S."/>
            <person name="Eads B.D."/>
            <person name="Frohlich T."/>
            <person name="Geiler-Samerotte K.A."/>
            <person name="Gerlach D."/>
            <person name="Hatcher P."/>
            <person name="Jogdeo S."/>
            <person name="Krijgsveld J."/>
            <person name="Kriventseva E.V."/>
            <person name="Kultz D."/>
            <person name="Laforsch C."/>
            <person name="Lindquist E."/>
            <person name="Lopez J."/>
            <person name="Manak J.R."/>
            <person name="Muller J."/>
            <person name="Pangilinan J."/>
            <person name="Patwardhan R.P."/>
            <person name="Pitluck S."/>
            <person name="Pritham E.J."/>
            <person name="Rechtsteiner A."/>
            <person name="Rho M."/>
            <person name="Rogozin I.B."/>
            <person name="Sakarya O."/>
            <person name="Salamov A."/>
            <person name="Schaack S."/>
            <person name="Shapiro H."/>
            <person name="Shiga Y."/>
            <person name="Skalitzky C."/>
            <person name="Smith Z."/>
            <person name="Souvorov A."/>
            <person name="Sung W."/>
            <person name="Tang Z."/>
            <person name="Tsuchiya D."/>
            <person name="Tu H."/>
            <person name="Vos H."/>
            <person name="Wang M."/>
            <person name="Wolf Y.I."/>
            <person name="Yamagata H."/>
            <person name="Yamada T."/>
            <person name="Ye Y."/>
            <person name="Shaw J.R."/>
            <person name="Andrews J."/>
            <person name="Crease T.J."/>
            <person name="Tang H."/>
            <person name="Lucas S.M."/>
            <person name="Robertson H.M."/>
            <person name="Bork P."/>
            <person name="Koonin E.V."/>
            <person name="Zdobnov E.M."/>
            <person name="Grigoriev I.V."/>
            <person name="Lynch M."/>
            <person name="Boore J.L."/>
        </authorList>
    </citation>
    <scope>NUCLEOTIDE SEQUENCE [LARGE SCALE GENOMIC DNA]</scope>
</reference>
<gene>
    <name evidence="1" type="ORF">DAPPUDRAFT_325704</name>
</gene>
<dbReference type="KEGG" id="dpx:DAPPUDRAFT_325704"/>
<proteinExistence type="predicted"/>
<evidence type="ECO:0000313" key="2">
    <source>
        <dbReference type="Proteomes" id="UP000000305"/>
    </source>
</evidence>
<dbReference type="HOGENOM" id="CLU_2796579_0_0_1"/>
<protein>
    <submittedName>
        <fullName evidence="1">Uncharacterized protein</fullName>
    </submittedName>
</protein>
<name>E9H5T7_DAPPU</name>
<sequence>MEPFPRRNSYIKSLFHHECIVIKGATPQLHEFMVFEYVADATPSVDDVEKLFLGNVYIINGFNRAVDT</sequence>
<organism evidence="1 2">
    <name type="scientific">Daphnia pulex</name>
    <name type="common">Water flea</name>
    <dbReference type="NCBI Taxonomy" id="6669"/>
    <lineage>
        <taxon>Eukaryota</taxon>
        <taxon>Metazoa</taxon>
        <taxon>Ecdysozoa</taxon>
        <taxon>Arthropoda</taxon>
        <taxon>Crustacea</taxon>
        <taxon>Branchiopoda</taxon>
        <taxon>Diplostraca</taxon>
        <taxon>Cladocera</taxon>
        <taxon>Anomopoda</taxon>
        <taxon>Daphniidae</taxon>
        <taxon>Daphnia</taxon>
    </lineage>
</organism>
<dbReference type="InParanoid" id="E9H5T7"/>
<evidence type="ECO:0000313" key="1">
    <source>
        <dbReference type="EMBL" id="EFX73027.1"/>
    </source>
</evidence>
<keyword evidence="2" id="KW-1185">Reference proteome</keyword>
<dbReference type="Proteomes" id="UP000000305">
    <property type="component" value="Unassembled WGS sequence"/>
</dbReference>